<dbReference type="Proteomes" id="UP000264294">
    <property type="component" value="Unassembled WGS sequence"/>
</dbReference>
<protein>
    <recommendedName>
        <fullName evidence="7">Lipoprotein</fullName>
    </recommendedName>
</protein>
<evidence type="ECO:0008006" key="7">
    <source>
        <dbReference type="Google" id="ProtNLM"/>
    </source>
</evidence>
<dbReference type="EMBL" id="JMQC01000008">
    <property type="protein sequence ID" value="KFN02342.1"/>
    <property type="molecule type" value="Genomic_DNA"/>
</dbReference>
<organism evidence="3 5">
    <name type="scientific">Bacillus clarus</name>
    <dbReference type="NCBI Taxonomy" id="2338372"/>
    <lineage>
        <taxon>Bacteria</taxon>
        <taxon>Bacillati</taxon>
        <taxon>Bacillota</taxon>
        <taxon>Bacilli</taxon>
        <taxon>Bacillales</taxon>
        <taxon>Bacillaceae</taxon>
        <taxon>Bacillus</taxon>
        <taxon>Bacillus cereus group</taxon>
    </lineage>
</organism>
<dbReference type="AlphaFoldDB" id="A0A090YVQ1"/>
<keyword evidence="2" id="KW-0732">Signal</keyword>
<evidence type="ECO:0000313" key="5">
    <source>
        <dbReference type="Proteomes" id="UP000029389"/>
    </source>
</evidence>
<evidence type="ECO:0000256" key="1">
    <source>
        <dbReference type="SAM" id="MobiDB-lite"/>
    </source>
</evidence>
<dbReference type="EMBL" id="QVOD01000001">
    <property type="protein sequence ID" value="RFT68816.1"/>
    <property type="molecule type" value="Genomic_DNA"/>
</dbReference>
<dbReference type="Proteomes" id="UP000029389">
    <property type="component" value="Unassembled WGS sequence"/>
</dbReference>
<accession>A0A090YVQ1</accession>
<sequence length="252" mass="28689">MMKAWKSICILCSFLIMLSGCFHKEEKKAEPKKKESIPETNEYGGRDLKKVGQRAKEKGWGTFKLEQINHVNQTFEVAPMRIHVQDVKVISLSDMTKEAKDTLKVYTALTPEEVQRRLGDKVSREDAELYASLSGTEINDKIRYVEITYKVENSGDKNMQFFSMNDVTINEKQQFNVTKQNFLYEEDTLVGTKGGSREEYKPGETREGIIGLILDDGKEAIKNITFTTDDLAAGDTHEIVKEPQTFNISLSK</sequence>
<evidence type="ECO:0000256" key="2">
    <source>
        <dbReference type="SAM" id="SignalP"/>
    </source>
</evidence>
<reference evidence="4 6" key="2">
    <citation type="submission" date="2018-08" db="EMBL/GenBank/DDBJ databases">
        <title>Bacillus clarus sp. nov. strain PS00077A.</title>
        <authorList>
            <person name="Mendez Acevedo M."/>
            <person name="Carroll L."/>
            <person name="Mukherjee M."/>
            <person name="Wiedmann M."/>
            <person name="Kovac J."/>
        </authorList>
    </citation>
    <scope>NUCLEOTIDE SEQUENCE [LARGE SCALE GENOMIC DNA]</scope>
    <source>
        <strain evidence="4 6">PS00077A</strain>
    </source>
</reference>
<dbReference type="STRING" id="1405.B7492_21340"/>
<dbReference type="RefSeq" id="WP_042979602.1">
    <property type="nucleotide sequence ID" value="NZ_JMQC01000008.1"/>
</dbReference>
<name>A0A090YVQ1_9BACI</name>
<evidence type="ECO:0000313" key="4">
    <source>
        <dbReference type="EMBL" id="RFT68816.1"/>
    </source>
</evidence>
<feature type="region of interest" description="Disordered" evidence="1">
    <location>
        <begin position="28"/>
        <end position="48"/>
    </location>
</feature>
<feature type="compositionally biased region" description="Basic and acidic residues" evidence="1">
    <location>
        <begin position="28"/>
        <end position="37"/>
    </location>
</feature>
<evidence type="ECO:0000313" key="3">
    <source>
        <dbReference type="EMBL" id="KFN02342.1"/>
    </source>
</evidence>
<gene>
    <name evidence="4" type="ORF">D0U04_01140</name>
    <name evidence="3" type="ORF">DJ93_1009</name>
</gene>
<feature type="signal peptide" evidence="2">
    <location>
        <begin position="1"/>
        <end position="24"/>
    </location>
</feature>
<reference evidence="3 5" key="1">
    <citation type="submission" date="2014-04" db="EMBL/GenBank/DDBJ databases">
        <authorList>
            <person name="Bishop-Lilly K.A."/>
            <person name="Broomall S.M."/>
            <person name="Chain P.S."/>
            <person name="Chertkov O."/>
            <person name="Coyne S.R."/>
            <person name="Daligault H.E."/>
            <person name="Davenport K.W."/>
            <person name="Erkkila T."/>
            <person name="Frey K.G."/>
            <person name="Gibbons H.S."/>
            <person name="Gu W."/>
            <person name="Jaissle J."/>
            <person name="Johnson S.L."/>
            <person name="Koroleva G.I."/>
            <person name="Ladner J.T."/>
            <person name="Lo C.-C."/>
            <person name="Minogue T.D."/>
            <person name="Munk C."/>
            <person name="Palacios G.F."/>
            <person name="Redden C.L."/>
            <person name="Rosenzweig C.N."/>
            <person name="Scholz M.B."/>
            <person name="Teshima H."/>
            <person name="Xu Y."/>
        </authorList>
    </citation>
    <scope>NUCLEOTIDE SEQUENCE [LARGE SCALE GENOMIC DNA]</scope>
    <source>
        <strain evidence="3 5">BHP</strain>
    </source>
</reference>
<keyword evidence="6" id="KW-1185">Reference proteome</keyword>
<evidence type="ECO:0000313" key="6">
    <source>
        <dbReference type="Proteomes" id="UP000264294"/>
    </source>
</evidence>
<comment type="caution">
    <text evidence="3">The sequence shown here is derived from an EMBL/GenBank/DDBJ whole genome shotgun (WGS) entry which is preliminary data.</text>
</comment>
<feature type="chain" id="PRO_5038456590" description="Lipoprotein" evidence="2">
    <location>
        <begin position="25"/>
        <end position="252"/>
    </location>
</feature>
<proteinExistence type="predicted"/>
<dbReference type="PROSITE" id="PS51257">
    <property type="entry name" value="PROKAR_LIPOPROTEIN"/>
    <property type="match status" value="1"/>
</dbReference>
<dbReference type="PATRIC" id="fig|1405.8.peg.1186"/>